<gene>
    <name evidence="2" type="ORF">SAMN05216268_111184</name>
</gene>
<dbReference type="EMBL" id="FRBK01000011">
    <property type="protein sequence ID" value="SHM48963.1"/>
    <property type="molecule type" value="Genomic_DNA"/>
</dbReference>
<reference evidence="3" key="1">
    <citation type="submission" date="2016-11" db="EMBL/GenBank/DDBJ databases">
        <authorList>
            <person name="Jaros S."/>
            <person name="Januszkiewicz K."/>
            <person name="Wedrychowicz H."/>
        </authorList>
    </citation>
    <scope>NUCLEOTIDE SEQUENCE [LARGE SCALE GENOMIC DNA]</scope>
    <source>
        <strain evidence="3">CGMCC 4.3555</strain>
    </source>
</reference>
<sequence length="156" mass="17031">MLRADSTALSTRDAVENFLARLAAGDVDGVAALFAERVDWDVPGAVEVPWLGIRATRAEVADYFATHPTYVTKEEFVVERTLVDGAEAAVSGRFRSRVIRNGAVMESWFVLQLTVLGGEITRYRFYEDSLTVARAWATTTTGADGRAQEAHSGTTD</sequence>
<dbReference type="SUPFAM" id="SSF54427">
    <property type="entry name" value="NTF2-like"/>
    <property type="match status" value="1"/>
</dbReference>
<evidence type="ECO:0000313" key="3">
    <source>
        <dbReference type="Proteomes" id="UP000184388"/>
    </source>
</evidence>
<organism evidence="2 3">
    <name type="scientific">Streptomyces yunnanensis</name>
    <dbReference type="NCBI Taxonomy" id="156453"/>
    <lineage>
        <taxon>Bacteria</taxon>
        <taxon>Bacillati</taxon>
        <taxon>Actinomycetota</taxon>
        <taxon>Actinomycetes</taxon>
        <taxon>Kitasatosporales</taxon>
        <taxon>Streptomycetaceae</taxon>
        <taxon>Streptomyces</taxon>
    </lineage>
</organism>
<accession>A0A9X8QVP9</accession>
<feature type="domain" description="SnoaL-like" evidence="1">
    <location>
        <begin position="15"/>
        <end position="123"/>
    </location>
</feature>
<evidence type="ECO:0000313" key="2">
    <source>
        <dbReference type="EMBL" id="SHM48963.1"/>
    </source>
</evidence>
<dbReference type="Proteomes" id="UP000184388">
    <property type="component" value="Unassembled WGS sequence"/>
</dbReference>
<dbReference type="RefSeq" id="WP_208622227.1">
    <property type="nucleotide sequence ID" value="NZ_FRBK01000011.1"/>
</dbReference>
<protein>
    <recommendedName>
        <fullName evidence="1">SnoaL-like domain-containing protein</fullName>
    </recommendedName>
</protein>
<dbReference type="InterPro" id="IPR037401">
    <property type="entry name" value="SnoaL-like"/>
</dbReference>
<comment type="caution">
    <text evidence="2">The sequence shown here is derived from an EMBL/GenBank/DDBJ whole genome shotgun (WGS) entry which is preliminary data.</text>
</comment>
<proteinExistence type="predicted"/>
<dbReference type="Pfam" id="PF12680">
    <property type="entry name" value="SnoaL_2"/>
    <property type="match status" value="1"/>
</dbReference>
<dbReference type="AlphaFoldDB" id="A0A9X8QVP9"/>
<name>A0A9X8QVP9_9ACTN</name>
<dbReference type="Gene3D" id="3.10.450.50">
    <property type="match status" value="1"/>
</dbReference>
<dbReference type="InterPro" id="IPR032710">
    <property type="entry name" value="NTF2-like_dom_sf"/>
</dbReference>
<evidence type="ECO:0000259" key="1">
    <source>
        <dbReference type="Pfam" id="PF12680"/>
    </source>
</evidence>